<dbReference type="EMBL" id="CP041637">
    <property type="protein sequence ID" value="QDO93227.1"/>
    <property type="molecule type" value="Genomic_DNA"/>
</dbReference>
<dbReference type="InterPro" id="IPR037359">
    <property type="entry name" value="NST/OST"/>
</dbReference>
<evidence type="ECO:0000256" key="1">
    <source>
        <dbReference type="ARBA" id="ARBA00022679"/>
    </source>
</evidence>
<dbReference type="PANTHER" id="PTHR10605">
    <property type="entry name" value="HEPARAN SULFATE SULFOTRANSFERASE"/>
    <property type="match status" value="1"/>
</dbReference>
<dbReference type="RefSeq" id="WP_143380132.1">
    <property type="nucleotide sequence ID" value="NZ_CP041637.1"/>
</dbReference>
<evidence type="ECO:0000313" key="3">
    <source>
        <dbReference type="Proteomes" id="UP000319209"/>
    </source>
</evidence>
<dbReference type="PANTHER" id="PTHR10605:SF56">
    <property type="entry name" value="BIFUNCTIONAL HEPARAN SULFATE N-DEACETYLASE_N-SULFOTRANSFERASE"/>
    <property type="match status" value="1"/>
</dbReference>
<keyword evidence="1 2" id="KW-0808">Transferase</keyword>
<accession>A0A516GNX1</accession>
<dbReference type="Gene3D" id="3.40.50.300">
    <property type="entry name" value="P-loop containing nucleotide triphosphate hydrolases"/>
    <property type="match status" value="1"/>
</dbReference>
<keyword evidence="3" id="KW-1185">Reference proteome</keyword>
<proteinExistence type="predicted"/>
<protein>
    <submittedName>
        <fullName evidence="2">Sulfotransferase</fullName>
    </submittedName>
</protein>
<dbReference type="Proteomes" id="UP000319209">
    <property type="component" value="Chromosome"/>
</dbReference>
<dbReference type="GO" id="GO:0008146">
    <property type="term" value="F:sulfotransferase activity"/>
    <property type="evidence" value="ECO:0007669"/>
    <property type="project" value="InterPro"/>
</dbReference>
<sequence length="308" mass="36046">MNSKLPNFIISGFPKCGSSALHYYLENHPEIFMPKQKELHFFTNDILAKLNQGPGDKATKISQIKLLEDYEKCFNDVGDELVIGDASPSYINYPEKFQEIKDTLSDPKVIILLRDPVKRAYSNYLHLVREGRESLSFYEALLEEENRKKKKFSDFWYYRFNSTYTEKVQKAQEVFRDVLIITQEELNSEPKETIKSIFTFLNVNADYIPTNLSERYNEGGVFEDNFITRTFFKQSKLKSFIKKRFPIPVEIKNIKNKVVNNYRKPTPLIDEKAEAFLVKSLSEDVLKIKKLGVDTSVWNKKFLIKTKV</sequence>
<evidence type="ECO:0000313" key="2">
    <source>
        <dbReference type="EMBL" id="QDO93227.1"/>
    </source>
</evidence>
<reference evidence="2 3" key="1">
    <citation type="submission" date="2019-07" db="EMBL/GenBank/DDBJ databases">
        <title>Genome sequencing for Formosa sp. PS13.</title>
        <authorList>
            <person name="Park S.-J."/>
        </authorList>
    </citation>
    <scope>NUCLEOTIDE SEQUENCE [LARGE SCALE GENOMIC DNA]</scope>
    <source>
        <strain evidence="2 3">PS13</strain>
    </source>
</reference>
<organism evidence="2 3">
    <name type="scientific">Formosa sediminum</name>
    <dbReference type="NCBI Taxonomy" id="2594004"/>
    <lineage>
        <taxon>Bacteria</taxon>
        <taxon>Pseudomonadati</taxon>
        <taxon>Bacteroidota</taxon>
        <taxon>Flavobacteriia</taxon>
        <taxon>Flavobacteriales</taxon>
        <taxon>Flavobacteriaceae</taxon>
        <taxon>Formosa</taxon>
    </lineage>
</organism>
<dbReference type="KEGG" id="fop:FNB79_04295"/>
<name>A0A516GNX1_9FLAO</name>
<gene>
    <name evidence="2" type="ORF">FNB79_04295</name>
</gene>
<dbReference type="InterPro" id="IPR027417">
    <property type="entry name" value="P-loop_NTPase"/>
</dbReference>
<dbReference type="SUPFAM" id="SSF52540">
    <property type="entry name" value="P-loop containing nucleoside triphosphate hydrolases"/>
    <property type="match status" value="1"/>
</dbReference>
<dbReference type="OrthoDB" id="981508at2"/>
<dbReference type="AlphaFoldDB" id="A0A516GNX1"/>
<dbReference type="Pfam" id="PF13469">
    <property type="entry name" value="Sulfotransfer_3"/>
    <property type="match status" value="1"/>
</dbReference>